<accession>A0A291RTZ5</accession>
<gene>
    <name evidence="2" type="ORF">CRH09_35905</name>
</gene>
<dbReference type="EMBL" id="CP023778">
    <property type="protein sequence ID" value="ATL70770.1"/>
    <property type="molecule type" value="Genomic_DNA"/>
</dbReference>
<protein>
    <submittedName>
        <fullName evidence="2">Uncharacterized protein</fullName>
    </submittedName>
</protein>
<reference evidence="2 3" key="1">
    <citation type="submission" date="2017-10" db="EMBL/GenBank/DDBJ databases">
        <title>Comparative genomics between pathogenic Norcardia.</title>
        <authorList>
            <person name="Zeng L."/>
        </authorList>
    </citation>
    <scope>NUCLEOTIDE SEQUENCE [LARGE SCALE GENOMIC DNA]</scope>
    <source>
        <strain evidence="2 3">NC_YFY_NT001</strain>
    </source>
</reference>
<feature type="region of interest" description="Disordered" evidence="1">
    <location>
        <begin position="80"/>
        <end position="115"/>
    </location>
</feature>
<evidence type="ECO:0000313" key="2">
    <source>
        <dbReference type="EMBL" id="ATL70770.1"/>
    </source>
</evidence>
<dbReference type="AlphaFoldDB" id="A0A291RTZ5"/>
<evidence type="ECO:0000313" key="3">
    <source>
        <dbReference type="Proteomes" id="UP000221961"/>
    </source>
</evidence>
<sequence>MRLIFGYSVHSDSKTATRSTYFTRREALQVESLENPDMLKALTAARSELVERMGFAKGQPYAALFKMYLEVQAQIAALTPMDKEGTPLDELAQRRAKRQSDAEGSAIPRRTMDRG</sequence>
<dbReference type="KEGG" id="ntp:CRH09_35905"/>
<name>A0A291RTZ5_9NOCA</name>
<dbReference type="Proteomes" id="UP000221961">
    <property type="component" value="Chromosome"/>
</dbReference>
<organism evidence="2 3">
    <name type="scientific">Nocardia terpenica</name>
    <dbReference type="NCBI Taxonomy" id="455432"/>
    <lineage>
        <taxon>Bacteria</taxon>
        <taxon>Bacillati</taxon>
        <taxon>Actinomycetota</taxon>
        <taxon>Actinomycetes</taxon>
        <taxon>Mycobacteriales</taxon>
        <taxon>Nocardiaceae</taxon>
        <taxon>Nocardia</taxon>
    </lineage>
</organism>
<proteinExistence type="predicted"/>
<evidence type="ECO:0000256" key="1">
    <source>
        <dbReference type="SAM" id="MobiDB-lite"/>
    </source>
</evidence>